<comment type="caution">
    <text evidence="2">The sequence shown here is derived from an EMBL/GenBank/DDBJ whole genome shotgun (WGS) entry which is preliminary data.</text>
</comment>
<protein>
    <submittedName>
        <fullName evidence="2">Uncharacterized protein</fullName>
    </submittedName>
</protein>
<reference evidence="2 3" key="1">
    <citation type="submission" date="2016-03" db="EMBL/GenBank/DDBJ databases">
        <title>Whole genome sequencing of Grifola frondosa 9006-11.</title>
        <authorList>
            <person name="Min B."/>
            <person name="Park H."/>
            <person name="Kim J.-G."/>
            <person name="Cho H."/>
            <person name="Oh Y.-L."/>
            <person name="Kong W.-S."/>
            <person name="Choi I.-G."/>
        </authorList>
    </citation>
    <scope>NUCLEOTIDE SEQUENCE [LARGE SCALE GENOMIC DNA]</scope>
    <source>
        <strain evidence="2 3">9006-11</strain>
    </source>
</reference>
<accession>A0A1C7M8Z9</accession>
<gene>
    <name evidence="2" type="ORF">A0H81_07231</name>
</gene>
<sequence length="312" mass="34983">MYMKFSDRATHAKSQYALERVLLAQKSIPVLNGAFRLLRVPPRAIHKTAVRLEPPAMNVILSSVWNYFILRCAWVRIHKHVVHLSRLHRSAAAIFGPSTDMSSSCIVFPSPSQFLTGTRDTIRYEQRHAEAALPVSRILSSSGPSTECASNRVDTMSPGGHKMLSAMEVSSNLDKKSYTFPSPKKEHSQFLVSRAQNRNSAGTSNEPQLRNYQEVITHRASKPPPSQRRCHLLIVDRYVKQLRQLLLFTIAVPRRHDTNSDTKKPSSRACLRNDTSHPHPASQRAHLTSRAVAICTRNARTAIPSVPSTDEP</sequence>
<name>A0A1C7M8Z9_GRIFR</name>
<dbReference type="Proteomes" id="UP000092993">
    <property type="component" value="Unassembled WGS sequence"/>
</dbReference>
<evidence type="ECO:0000313" key="3">
    <source>
        <dbReference type="Proteomes" id="UP000092993"/>
    </source>
</evidence>
<dbReference type="EMBL" id="LUGG01000007">
    <property type="protein sequence ID" value="OBZ73351.1"/>
    <property type="molecule type" value="Genomic_DNA"/>
</dbReference>
<keyword evidence="3" id="KW-1185">Reference proteome</keyword>
<dbReference type="AlphaFoldDB" id="A0A1C7M8Z9"/>
<evidence type="ECO:0000256" key="1">
    <source>
        <dbReference type="SAM" id="MobiDB-lite"/>
    </source>
</evidence>
<proteinExistence type="predicted"/>
<evidence type="ECO:0000313" key="2">
    <source>
        <dbReference type="EMBL" id="OBZ73351.1"/>
    </source>
</evidence>
<feature type="region of interest" description="Disordered" evidence="1">
    <location>
        <begin position="256"/>
        <end position="287"/>
    </location>
</feature>
<organism evidence="2 3">
    <name type="scientific">Grifola frondosa</name>
    <name type="common">Maitake</name>
    <name type="synonym">Polyporus frondosus</name>
    <dbReference type="NCBI Taxonomy" id="5627"/>
    <lineage>
        <taxon>Eukaryota</taxon>
        <taxon>Fungi</taxon>
        <taxon>Dikarya</taxon>
        <taxon>Basidiomycota</taxon>
        <taxon>Agaricomycotina</taxon>
        <taxon>Agaricomycetes</taxon>
        <taxon>Polyporales</taxon>
        <taxon>Grifolaceae</taxon>
        <taxon>Grifola</taxon>
    </lineage>
</organism>